<keyword evidence="4" id="KW-1185">Reference proteome</keyword>
<proteinExistence type="predicted"/>
<evidence type="ECO:0000259" key="2">
    <source>
        <dbReference type="Pfam" id="PF10433"/>
    </source>
</evidence>
<reference evidence="3 4" key="1">
    <citation type="submission" date="2020-05" db="EMBL/GenBank/DDBJ databases">
        <title>Identification and distribution of gene clusters putatively required for synthesis of sphingolipid metabolism inhibitors in phylogenetically diverse species of the filamentous fungus Fusarium.</title>
        <authorList>
            <person name="Kim H.-S."/>
            <person name="Busman M."/>
            <person name="Brown D.W."/>
            <person name="Divon H."/>
            <person name="Uhlig S."/>
            <person name="Proctor R.H."/>
        </authorList>
    </citation>
    <scope>NUCLEOTIDE SEQUENCE [LARGE SCALE GENOMIC DNA]</scope>
    <source>
        <strain evidence="3 4">NRRL 66235</strain>
    </source>
</reference>
<dbReference type="InterPro" id="IPR018846">
    <property type="entry name" value="Beta-prop_RSE1/DDB1/CPSF1_1st"/>
</dbReference>
<dbReference type="Pfam" id="PF10433">
    <property type="entry name" value="Beta-prop_RSE1_1st"/>
    <property type="match status" value="1"/>
</dbReference>
<feature type="compositionally biased region" description="Basic and acidic residues" evidence="1">
    <location>
        <begin position="528"/>
        <end position="537"/>
    </location>
</feature>
<organism evidence="3 4">
    <name type="scientific">Fusarium mundagurra</name>
    <dbReference type="NCBI Taxonomy" id="1567541"/>
    <lineage>
        <taxon>Eukaryota</taxon>
        <taxon>Fungi</taxon>
        <taxon>Dikarya</taxon>
        <taxon>Ascomycota</taxon>
        <taxon>Pezizomycotina</taxon>
        <taxon>Sordariomycetes</taxon>
        <taxon>Hypocreomycetidae</taxon>
        <taxon>Hypocreales</taxon>
        <taxon>Nectriaceae</taxon>
        <taxon>Fusarium</taxon>
        <taxon>Fusarium fujikuroi species complex</taxon>
    </lineage>
</organism>
<accession>A0A8H6DK89</accession>
<feature type="domain" description="RSE1/DDB1/CPSF1 first beta-propeller" evidence="2">
    <location>
        <begin position="56"/>
        <end position="495"/>
    </location>
</feature>
<evidence type="ECO:0000256" key="1">
    <source>
        <dbReference type="SAM" id="MobiDB-lite"/>
    </source>
</evidence>
<dbReference type="InterPro" id="IPR015943">
    <property type="entry name" value="WD40/YVTN_repeat-like_dom_sf"/>
</dbReference>
<feature type="region of interest" description="Disordered" evidence="1">
    <location>
        <begin position="119"/>
        <end position="187"/>
    </location>
</feature>
<dbReference type="OrthoDB" id="20774at2759"/>
<feature type="region of interest" description="Disordered" evidence="1">
    <location>
        <begin position="522"/>
        <end position="557"/>
    </location>
</feature>
<protein>
    <submittedName>
        <fullName evidence="3">FUN12-general translation factor eIF2</fullName>
    </submittedName>
</protein>
<dbReference type="EMBL" id="JAAOAN010000173">
    <property type="protein sequence ID" value="KAF5718107.1"/>
    <property type="molecule type" value="Genomic_DNA"/>
</dbReference>
<comment type="caution">
    <text evidence="3">The sequence shown here is derived from an EMBL/GenBank/DDBJ whole genome shotgun (WGS) entry which is preliminary data.</text>
</comment>
<name>A0A8H6DK89_9HYPO</name>
<evidence type="ECO:0000313" key="4">
    <source>
        <dbReference type="Proteomes" id="UP000544331"/>
    </source>
</evidence>
<dbReference type="InterPro" id="IPR050358">
    <property type="entry name" value="RSE1/DDB1/CFT1"/>
</dbReference>
<gene>
    <name evidence="3" type="ORF">FMUND_5399</name>
</gene>
<sequence>MAFQSSVLRDGEWVTQTVNFQDALKASSTTPKAASDPSLKAPECGILSRTVIESPVVHWILPVYLRSSSHNDIAFIGDRFVQISELRDDGQVHEVIRKADFGTRIRNAIVLGVPPKRDIPGAAAASTKTEGADVPMKDVAESEAKEAKEAREAKEAKEAREAKEAEEAKEANEGKGAKEGEKGKEAKEKRVLPPQLLVLMLETGDAIFLFIQECFDGTLRFETTTFESPRNLQFLGYHLSIDPSSRYMSAASAEGGFVIYELNALSHMKSKYEDCGSLDPVKSIRVRITQGVIHKMEFLYPRPEDDYHIILLLIIVRREVSKQAHVSRMIVYDWELGDELTAVFRSEKGTPLPKEHRMPLMIIPLKVNTAFLAVSEHSIGIVKNAFTGQTSFDTLETHYPQQTKLHHGAAEPLWTTWARPFRINIYLEKMDVVYLAREDGVIALIEIDSRDLVPTVMTLGTISTNITTAFTTAYDVFSDVLITGGDSGPGGIWKVLIPRKDPQQVSIIPNWSPVVDLVTTDTNPSWRSDSKRKDLSTKRKVSSNPRPKSDRIFCTSGRGPRSSLTELRWGIQARIGLEFDHDQYVRQSWMFPVEAQGDRSFYAILSLPHSTDVLHFPTDLSNANALSPEACPFDTSSRTISAFQTEQMVIIQVSETSTCLVAPAQRRKSSSRYNHGEVCGNSPLLAEHACCTDNIVVISSHGASASQLNVLLVDQMNLTHSTTINAKGEITCIGLFKTSVQTYIIAGSVTEGLPLLTIYSLAGLEISSNAPQPRLVTPDQEGHSHMEAYTSVLAIHDTAEKVILVLGTRSGHLVTILIPGDDIAHYSLSIEQIGISPANVFPASSLFDGKHAFFTCCDNSLSIMTDFSPNGSRFKTKTRIWATDSNEPSMPSPPVHAAFCLQVSLSGYERHMSLMLLSETRVLLVDIWPHVGPVPRNILLGGTPMRVIYSQTWKVLVVAHLKNDRPTLSFIDPESGANVATAANKDKQPSDYISGLGHPGDRIFGLYEWTYVKDGKIFPFIIVTTQHGRLMIVSVTAVKPESDDSPTRKLQFWTRYKKKGFAEPIYTVVGDDVGLLFCVGKVLHWEVLDIAEKKLKPMKQFRLDSPATTLRVEGTKVCVLTAQHSLQVIDLNVESENSDPSIIHSDRVTRFTGHVIEMGDSEEEPGLDLWRFLRLIQNLAYQNKEICPFVRNSYSSGNSDPGMDLDPELEPQRARDMMHVDGDLLQRCLDTSALEKLVLIGDGIDLFCEYLDGIDDGIHTEGFRETGSKGRKKYIELGYEILEYVLTLAI</sequence>
<dbReference type="Gene3D" id="2.130.10.10">
    <property type="entry name" value="YVTN repeat-like/Quinoprotein amine dehydrogenase"/>
    <property type="match status" value="2"/>
</dbReference>
<dbReference type="Proteomes" id="UP000544331">
    <property type="component" value="Unassembled WGS sequence"/>
</dbReference>
<dbReference type="PANTHER" id="PTHR10644">
    <property type="entry name" value="DNA REPAIR/RNA PROCESSING CPSF FAMILY"/>
    <property type="match status" value="1"/>
</dbReference>
<evidence type="ECO:0000313" key="3">
    <source>
        <dbReference type="EMBL" id="KAF5718107.1"/>
    </source>
</evidence>
<feature type="compositionally biased region" description="Basic and acidic residues" evidence="1">
    <location>
        <begin position="135"/>
        <end position="187"/>
    </location>
</feature>